<dbReference type="InterPro" id="IPR014729">
    <property type="entry name" value="Rossmann-like_a/b/a_fold"/>
</dbReference>
<dbReference type="SUPFAM" id="SSF52374">
    <property type="entry name" value="Nucleotidylyl transferase"/>
    <property type="match status" value="1"/>
</dbReference>
<evidence type="ECO:0000256" key="1">
    <source>
        <dbReference type="ARBA" id="ARBA00030268"/>
    </source>
</evidence>
<dbReference type="PANTHER" id="PTHR10055">
    <property type="entry name" value="TRYPTOPHANYL-TRNA SYNTHETASE"/>
    <property type="match status" value="1"/>
</dbReference>
<dbReference type="PANTHER" id="PTHR10055:SF1">
    <property type="entry name" value="TRYPTOPHAN--TRNA LIGASE, CYTOPLASMIC"/>
    <property type="match status" value="1"/>
</dbReference>
<dbReference type="GO" id="GO:0004830">
    <property type="term" value="F:tryptophan-tRNA ligase activity"/>
    <property type="evidence" value="ECO:0007669"/>
    <property type="project" value="TreeGrafter"/>
</dbReference>
<dbReference type="EMBL" id="OX451740">
    <property type="protein sequence ID" value="CAI8615171.1"/>
    <property type="molecule type" value="Genomic_DNA"/>
</dbReference>
<proteinExistence type="predicted"/>
<sequence>MISRDDFNRSVTIEGENRWLWQGDSDSEEEEQRHGPSSEASHLGHLIPFMFTKYLQDAFKDIIACSFDLSTTFIFSDFDFVGGAFYRNMVEVAKRVAYNQAVGIFGFTGEDHIGKVSFPPVQPSLRFVKCAYSWQKTNHWNAIVSRRHEMQQISHTSEEIEAEKDTTVPWRGNVAVVIPLFRGVRLELVVSE</sequence>
<gene>
    <name evidence="2" type="ORF">VFH_V165640</name>
</gene>
<reference evidence="2 3" key="1">
    <citation type="submission" date="2023-01" db="EMBL/GenBank/DDBJ databases">
        <authorList>
            <person name="Kreplak J."/>
        </authorList>
    </citation>
    <scope>NUCLEOTIDE SEQUENCE [LARGE SCALE GENOMIC DNA]</scope>
</reference>
<evidence type="ECO:0000313" key="2">
    <source>
        <dbReference type="EMBL" id="CAI8615171.1"/>
    </source>
</evidence>
<accession>A0AAV1AYR0</accession>
<dbReference type="Gene3D" id="3.40.50.620">
    <property type="entry name" value="HUPs"/>
    <property type="match status" value="2"/>
</dbReference>
<protein>
    <recommendedName>
        <fullName evidence="1">Tryptophanyl-tRNA synthetase</fullName>
    </recommendedName>
</protein>
<dbReference type="AlphaFoldDB" id="A0AAV1AYR0"/>
<dbReference type="Proteomes" id="UP001157006">
    <property type="component" value="Chromosome 5"/>
</dbReference>
<dbReference type="GO" id="GO:0006436">
    <property type="term" value="P:tryptophanyl-tRNA aminoacylation"/>
    <property type="evidence" value="ECO:0007669"/>
    <property type="project" value="TreeGrafter"/>
</dbReference>
<name>A0AAV1AYR0_VICFA</name>
<keyword evidence="3" id="KW-1185">Reference proteome</keyword>
<organism evidence="2 3">
    <name type="scientific">Vicia faba</name>
    <name type="common">Broad bean</name>
    <name type="synonym">Faba vulgaris</name>
    <dbReference type="NCBI Taxonomy" id="3906"/>
    <lineage>
        <taxon>Eukaryota</taxon>
        <taxon>Viridiplantae</taxon>
        <taxon>Streptophyta</taxon>
        <taxon>Embryophyta</taxon>
        <taxon>Tracheophyta</taxon>
        <taxon>Spermatophyta</taxon>
        <taxon>Magnoliopsida</taxon>
        <taxon>eudicotyledons</taxon>
        <taxon>Gunneridae</taxon>
        <taxon>Pentapetalae</taxon>
        <taxon>rosids</taxon>
        <taxon>fabids</taxon>
        <taxon>Fabales</taxon>
        <taxon>Fabaceae</taxon>
        <taxon>Papilionoideae</taxon>
        <taxon>50 kb inversion clade</taxon>
        <taxon>NPAAA clade</taxon>
        <taxon>Hologalegina</taxon>
        <taxon>IRL clade</taxon>
        <taxon>Fabeae</taxon>
        <taxon>Vicia</taxon>
    </lineage>
</organism>
<dbReference type="GO" id="GO:0005737">
    <property type="term" value="C:cytoplasm"/>
    <property type="evidence" value="ECO:0007669"/>
    <property type="project" value="TreeGrafter"/>
</dbReference>
<evidence type="ECO:0000313" key="3">
    <source>
        <dbReference type="Proteomes" id="UP001157006"/>
    </source>
</evidence>